<dbReference type="InterPro" id="IPR004843">
    <property type="entry name" value="Calcineurin-like_PHP"/>
</dbReference>
<dbReference type="PANTHER" id="PTHR37844:SF2">
    <property type="entry name" value="SER_THR PROTEIN PHOSPHATASE SUPERFAMILY (AFU_ORTHOLOGUE AFUA_1G14840)"/>
    <property type="match status" value="1"/>
</dbReference>
<dbReference type="PANTHER" id="PTHR37844">
    <property type="entry name" value="SER/THR PROTEIN PHOSPHATASE SUPERFAMILY (AFU_ORTHOLOGUE AFUA_1G14840)"/>
    <property type="match status" value="1"/>
</dbReference>
<feature type="domain" description="Calcineurin-like phosphoesterase" evidence="1">
    <location>
        <begin position="7"/>
        <end position="204"/>
    </location>
</feature>
<dbReference type="SUPFAM" id="SSF56300">
    <property type="entry name" value="Metallo-dependent phosphatases"/>
    <property type="match status" value="1"/>
</dbReference>
<sequence length="270" mass="31244">MSFQGEVLSDTHLNLWKYSATDYVNMLSARNPNLILAGDIGDPDNKSLHTFLDIARNKYKRVIYVPGNHEFYVRVSGSKKTPASVISWFNKLDEQWDNFHFFYRRTEIYDGIQVVGATCWSTKPENTNWSNLISEEGRKDREFIEDSLTNSKGLPSLVVTHYPPTLRVIIPEFRNTISQFNYAQDLEYIFRYPLHTWVFGHVHQSHDFSIPYSYSMAESTQVRLLCNPYGYPGDVISNTPVKPKPFTIPSLLYSGVSPRDTIYQMLSNYP</sequence>
<evidence type="ECO:0000259" key="1">
    <source>
        <dbReference type="Pfam" id="PF00149"/>
    </source>
</evidence>
<accession>A0A6C0K334</accession>
<reference evidence="2" key="1">
    <citation type="journal article" date="2020" name="Nature">
        <title>Giant virus diversity and host interactions through global metagenomics.</title>
        <authorList>
            <person name="Schulz F."/>
            <person name="Roux S."/>
            <person name="Paez-Espino D."/>
            <person name="Jungbluth S."/>
            <person name="Walsh D.A."/>
            <person name="Denef V.J."/>
            <person name="McMahon K.D."/>
            <person name="Konstantinidis K.T."/>
            <person name="Eloe-Fadrosh E.A."/>
            <person name="Kyrpides N.C."/>
            <person name="Woyke T."/>
        </authorList>
    </citation>
    <scope>NUCLEOTIDE SEQUENCE</scope>
    <source>
        <strain evidence="2">GVMAG-S-1101171-110</strain>
    </source>
</reference>
<dbReference type="Pfam" id="PF00149">
    <property type="entry name" value="Metallophos"/>
    <property type="match status" value="1"/>
</dbReference>
<dbReference type="EMBL" id="MN740800">
    <property type="protein sequence ID" value="QHU12452.1"/>
    <property type="molecule type" value="Genomic_DNA"/>
</dbReference>
<dbReference type="GO" id="GO:0016787">
    <property type="term" value="F:hydrolase activity"/>
    <property type="evidence" value="ECO:0007669"/>
    <property type="project" value="InterPro"/>
</dbReference>
<dbReference type="Gene3D" id="3.60.21.10">
    <property type="match status" value="1"/>
</dbReference>
<evidence type="ECO:0000313" key="2">
    <source>
        <dbReference type="EMBL" id="QHU12452.1"/>
    </source>
</evidence>
<protein>
    <recommendedName>
        <fullName evidence="1">Calcineurin-like phosphoesterase domain-containing protein</fullName>
    </recommendedName>
</protein>
<dbReference type="AlphaFoldDB" id="A0A6C0K334"/>
<dbReference type="InterPro" id="IPR029052">
    <property type="entry name" value="Metallo-depent_PP-like"/>
</dbReference>
<proteinExistence type="predicted"/>
<name>A0A6C0K334_9ZZZZ</name>
<organism evidence="2">
    <name type="scientific">viral metagenome</name>
    <dbReference type="NCBI Taxonomy" id="1070528"/>
    <lineage>
        <taxon>unclassified sequences</taxon>
        <taxon>metagenomes</taxon>
        <taxon>organismal metagenomes</taxon>
    </lineage>
</organism>